<evidence type="ECO:0000256" key="8">
    <source>
        <dbReference type="ARBA" id="ARBA00023065"/>
    </source>
</evidence>
<feature type="transmembrane region" description="Helical" evidence="11">
    <location>
        <begin position="416"/>
        <end position="437"/>
    </location>
</feature>
<keyword evidence="6" id="KW-0677">Repeat</keyword>
<evidence type="ECO:0000256" key="3">
    <source>
        <dbReference type="ARBA" id="ARBA00022475"/>
    </source>
</evidence>
<dbReference type="PANTHER" id="PTHR10582">
    <property type="entry name" value="TRANSIENT RECEPTOR POTENTIAL ION CHANNEL PROTEIN"/>
    <property type="match status" value="1"/>
</dbReference>
<feature type="transmembrane region" description="Helical" evidence="11">
    <location>
        <begin position="272"/>
        <end position="299"/>
    </location>
</feature>
<evidence type="ECO:0000256" key="1">
    <source>
        <dbReference type="ARBA" id="ARBA00004651"/>
    </source>
</evidence>
<sequence length="569" mass="65095">MKTRFQLCTRHLVATQTVKTRPYFIVKTKTKRSYTSPRSIRTMRRLFLIDLEPRLMLLAKDQLVSYRGQTALHIAITKAKATCERSIKTDIICKPATGDRFVNTVMMGSLPLSVAALKFKTEMVDLLFYHGAEINSPSLKHFDNTDTMYYRYESTYVWFLYYNNEGLTPFQLTASHDIDTVSKVKATIAIKSSSLQYQHKVVPSRVEGIYRKGLTSNVRCLPCTSGECRYPPTPSILEMMYNYRLDDKSVIRIINLTPIKDIIKAKWSAYSLVFFIWMFLHIFLFLITLTAFCVVRADMYEAMESNTSFSSVQTTLVNAYHWLGVVIGVIYATISILLIVAKFRKPLPLIYNIWHNLQYITLLLVFSVLLISDSLIHGISGKSDSILLILALIAGRKIPSENDAGILVPDDNFDGYFATMLTMFKLMLGLGDIEILYEAKIPGLAIAHFIAFIILTYVLMISALITMMSKTCALVLEDIYPHWRFINSPGEEKSMKGYDPETKQNKSQLRYFLEIHSLQMEYATDEDRDAFNKKRGRESPFRTLHIPPGGSDYFDLTMSRDLTERQGKG</sequence>
<evidence type="ECO:0000256" key="6">
    <source>
        <dbReference type="ARBA" id="ARBA00022737"/>
    </source>
</evidence>
<keyword evidence="11" id="KW-0812">Transmembrane</keyword>
<feature type="transmembrane region" description="Helical" evidence="11">
    <location>
        <begin position="444"/>
        <end position="465"/>
    </location>
</feature>
<dbReference type="PROSITE" id="PS50088">
    <property type="entry name" value="ANK_REPEAT"/>
    <property type="match status" value="1"/>
</dbReference>
<keyword evidence="11" id="KW-0472">Membrane</keyword>
<keyword evidence="9" id="KW-0407">Ion channel</keyword>
<evidence type="ECO:0000313" key="13">
    <source>
        <dbReference type="Proteomes" id="UP001217089"/>
    </source>
</evidence>
<comment type="subcellular location">
    <subcellularLocation>
        <location evidence="1">Cell membrane</location>
        <topology evidence="1">Multi-pass membrane protein</topology>
    </subcellularLocation>
</comment>
<evidence type="ECO:0000313" key="12">
    <source>
        <dbReference type="EMBL" id="KAJ8301023.1"/>
    </source>
</evidence>
<feature type="transmembrane region" description="Helical" evidence="11">
    <location>
        <begin position="353"/>
        <end position="372"/>
    </location>
</feature>
<keyword evidence="5" id="KW-0107">Calcium channel</keyword>
<accession>A0ABQ9E6J6</accession>
<dbReference type="InterPro" id="IPR002110">
    <property type="entry name" value="Ankyrin_rpt"/>
</dbReference>
<evidence type="ECO:0000256" key="2">
    <source>
        <dbReference type="ARBA" id="ARBA00022448"/>
    </source>
</evidence>
<dbReference type="EMBL" id="JARBDR010000919">
    <property type="protein sequence ID" value="KAJ8301023.1"/>
    <property type="molecule type" value="Genomic_DNA"/>
</dbReference>
<keyword evidence="13" id="KW-1185">Reference proteome</keyword>
<evidence type="ECO:0000256" key="10">
    <source>
        <dbReference type="PROSITE-ProRule" id="PRU00023"/>
    </source>
</evidence>
<dbReference type="Proteomes" id="UP001217089">
    <property type="component" value="Unassembled WGS sequence"/>
</dbReference>
<dbReference type="InterPro" id="IPR036770">
    <property type="entry name" value="Ankyrin_rpt-contain_sf"/>
</dbReference>
<evidence type="ECO:0000256" key="9">
    <source>
        <dbReference type="ARBA" id="ARBA00023303"/>
    </source>
</evidence>
<keyword evidence="2" id="KW-0813">Transport</keyword>
<gene>
    <name evidence="12" type="ORF">KUTeg_022542</name>
</gene>
<dbReference type="SUPFAM" id="SSF48403">
    <property type="entry name" value="Ankyrin repeat"/>
    <property type="match status" value="1"/>
</dbReference>
<organism evidence="12 13">
    <name type="scientific">Tegillarca granosa</name>
    <name type="common">Malaysian cockle</name>
    <name type="synonym">Anadara granosa</name>
    <dbReference type="NCBI Taxonomy" id="220873"/>
    <lineage>
        <taxon>Eukaryota</taxon>
        <taxon>Metazoa</taxon>
        <taxon>Spiralia</taxon>
        <taxon>Lophotrochozoa</taxon>
        <taxon>Mollusca</taxon>
        <taxon>Bivalvia</taxon>
        <taxon>Autobranchia</taxon>
        <taxon>Pteriomorphia</taxon>
        <taxon>Arcoida</taxon>
        <taxon>Arcoidea</taxon>
        <taxon>Arcidae</taxon>
        <taxon>Tegillarca</taxon>
    </lineage>
</organism>
<dbReference type="Gene3D" id="1.25.40.20">
    <property type="entry name" value="Ankyrin repeat-containing domain"/>
    <property type="match status" value="1"/>
</dbReference>
<comment type="caution">
    <text evidence="12">The sequence shown here is derived from an EMBL/GenBank/DDBJ whole genome shotgun (WGS) entry which is preliminary data.</text>
</comment>
<keyword evidence="7" id="KW-0106">Calcium</keyword>
<keyword evidence="4" id="KW-0109">Calcium transport</keyword>
<keyword evidence="10" id="KW-0040">ANK repeat</keyword>
<dbReference type="PANTHER" id="PTHR10582:SF2">
    <property type="entry name" value="INACTIVE"/>
    <property type="match status" value="1"/>
</dbReference>
<keyword evidence="11" id="KW-1133">Transmembrane helix</keyword>
<evidence type="ECO:0000256" key="5">
    <source>
        <dbReference type="ARBA" id="ARBA00022673"/>
    </source>
</evidence>
<name>A0ABQ9E6J6_TEGGR</name>
<feature type="transmembrane region" description="Helical" evidence="11">
    <location>
        <begin position="319"/>
        <end position="341"/>
    </location>
</feature>
<dbReference type="InterPro" id="IPR024862">
    <property type="entry name" value="TRPV"/>
</dbReference>
<reference evidence="12 13" key="1">
    <citation type="submission" date="2022-12" db="EMBL/GenBank/DDBJ databases">
        <title>Chromosome-level genome of Tegillarca granosa.</title>
        <authorList>
            <person name="Kim J."/>
        </authorList>
    </citation>
    <scope>NUCLEOTIDE SEQUENCE [LARGE SCALE GENOMIC DNA]</scope>
    <source>
        <strain evidence="12">Teg-2019</strain>
        <tissue evidence="12">Adductor muscle</tissue>
    </source>
</reference>
<protein>
    <submittedName>
        <fullName evidence="12">Uncharacterized protein</fullName>
    </submittedName>
</protein>
<evidence type="ECO:0000256" key="4">
    <source>
        <dbReference type="ARBA" id="ARBA00022568"/>
    </source>
</evidence>
<proteinExistence type="predicted"/>
<evidence type="ECO:0000256" key="7">
    <source>
        <dbReference type="ARBA" id="ARBA00022837"/>
    </source>
</evidence>
<evidence type="ECO:0000256" key="11">
    <source>
        <dbReference type="SAM" id="Phobius"/>
    </source>
</evidence>
<keyword evidence="8" id="KW-0406">Ion transport</keyword>
<keyword evidence="3" id="KW-1003">Cell membrane</keyword>
<feature type="repeat" description="ANK" evidence="10">
    <location>
        <begin position="107"/>
        <end position="139"/>
    </location>
</feature>